<proteinExistence type="predicted"/>
<evidence type="ECO:0000259" key="2">
    <source>
        <dbReference type="Pfam" id="PF24729"/>
    </source>
</evidence>
<evidence type="ECO:0000313" key="3">
    <source>
        <dbReference type="EMBL" id="MBB4147981.1"/>
    </source>
</evidence>
<evidence type="ECO:0000313" key="4">
    <source>
        <dbReference type="Proteomes" id="UP000590524"/>
    </source>
</evidence>
<evidence type="ECO:0000256" key="1">
    <source>
        <dbReference type="ARBA" id="ARBA00022741"/>
    </source>
</evidence>
<gene>
    <name evidence="3" type="ORF">GGQ90_001759</name>
</gene>
<keyword evidence="4" id="KW-1185">Reference proteome</keyword>
<dbReference type="GO" id="GO:0000166">
    <property type="term" value="F:nucleotide binding"/>
    <property type="evidence" value="ECO:0007669"/>
    <property type="project" value="UniProtKB-KW"/>
</dbReference>
<protein>
    <recommendedName>
        <fullName evidence="2">Acb2/Tad1 hairpin domain-containing protein</fullName>
    </recommendedName>
</protein>
<dbReference type="InterPro" id="IPR056098">
    <property type="entry name" value="Acb2/Tad1_hairpin"/>
</dbReference>
<sequence length="110" mass="12496">MKSIRRRLEKLEKNSMDRVDSASDDRTANNAVRHTYRVLGDVEKAQMVAIKDKGAEFLNLIESLRKEPEPVINDDGTESAFAVHTFDRELNIAAEKIEEAVMWAVKHITA</sequence>
<accession>A0A7W6LPI4</accession>
<keyword evidence="1" id="KW-0547">Nucleotide-binding</keyword>
<dbReference type="EMBL" id="JACIEU010000006">
    <property type="protein sequence ID" value="MBB4147981.1"/>
    <property type="molecule type" value="Genomic_DNA"/>
</dbReference>
<dbReference type="AlphaFoldDB" id="A0A7W6LPI4"/>
<comment type="caution">
    <text evidence="3">The sequence shown here is derived from an EMBL/GenBank/DDBJ whole genome shotgun (WGS) entry which is preliminary data.</text>
</comment>
<name>A0A7W6LPI4_9SPHN</name>
<feature type="domain" description="Acb2/Tad1 hairpin" evidence="2">
    <location>
        <begin position="30"/>
        <end position="109"/>
    </location>
</feature>
<dbReference type="Proteomes" id="UP000590524">
    <property type="component" value="Unassembled WGS sequence"/>
</dbReference>
<organism evidence="3 4">
    <name type="scientific">Sphingobium scionense</name>
    <dbReference type="NCBI Taxonomy" id="1404341"/>
    <lineage>
        <taxon>Bacteria</taxon>
        <taxon>Pseudomonadati</taxon>
        <taxon>Pseudomonadota</taxon>
        <taxon>Alphaproteobacteria</taxon>
        <taxon>Sphingomonadales</taxon>
        <taxon>Sphingomonadaceae</taxon>
        <taxon>Sphingobium</taxon>
    </lineage>
</organism>
<dbReference type="RefSeq" id="WP_343053629.1">
    <property type="nucleotide sequence ID" value="NZ_JACIEU010000006.1"/>
</dbReference>
<reference evidence="3 4" key="1">
    <citation type="submission" date="2020-08" db="EMBL/GenBank/DDBJ databases">
        <title>Genomic Encyclopedia of Type Strains, Phase IV (KMG-IV): sequencing the most valuable type-strain genomes for metagenomic binning, comparative biology and taxonomic classification.</title>
        <authorList>
            <person name="Goeker M."/>
        </authorList>
    </citation>
    <scope>NUCLEOTIDE SEQUENCE [LARGE SCALE GENOMIC DNA]</scope>
    <source>
        <strain evidence="3 4">DSM 19371</strain>
    </source>
</reference>
<dbReference type="Pfam" id="PF24729">
    <property type="entry name" value="Acb2_Tad1_hairpin"/>
    <property type="match status" value="1"/>
</dbReference>